<dbReference type="InterPro" id="IPR042451">
    <property type="entry name" value="ZPR1_A/B_dom"/>
</dbReference>
<evidence type="ECO:0000256" key="2">
    <source>
        <dbReference type="ARBA" id="ARBA00022723"/>
    </source>
</evidence>
<dbReference type="PANTHER" id="PTHR10876:SF0">
    <property type="entry name" value="ZINC FINGER PROTEIN ZPR1"/>
    <property type="match status" value="1"/>
</dbReference>
<dbReference type="Pfam" id="PF22794">
    <property type="entry name" value="jr-ZPR1"/>
    <property type="match status" value="1"/>
</dbReference>
<evidence type="ECO:0000256" key="4">
    <source>
        <dbReference type="ARBA" id="ARBA00022833"/>
    </source>
</evidence>
<dbReference type="Gene3D" id="2.60.120.1040">
    <property type="entry name" value="ZPR1, A/B domain"/>
    <property type="match status" value="1"/>
</dbReference>
<dbReference type="InterPro" id="IPR004470">
    <property type="entry name" value="ZPR1-like_arc"/>
</dbReference>
<accession>A0A382QSW8</accession>
<dbReference type="AlphaFoldDB" id="A0A382QSW8"/>
<dbReference type="SMART" id="SM00709">
    <property type="entry name" value="Zpr1"/>
    <property type="match status" value="1"/>
</dbReference>
<keyword evidence="3" id="KW-0863">Zinc-finger</keyword>
<dbReference type="PANTHER" id="PTHR10876">
    <property type="entry name" value="ZINC FINGER PROTEIN ZPR1"/>
    <property type="match status" value="1"/>
</dbReference>
<dbReference type="NCBIfam" id="TIGR00310">
    <property type="entry name" value="ZPR1_znf"/>
    <property type="match status" value="1"/>
</dbReference>
<dbReference type="NCBIfam" id="TIGR00340">
    <property type="entry name" value="zpr1_rel"/>
    <property type="match status" value="1"/>
</dbReference>
<keyword evidence="2" id="KW-0479">Metal-binding</keyword>
<dbReference type="GO" id="GO:0008270">
    <property type="term" value="F:zinc ion binding"/>
    <property type="evidence" value="ECO:0007669"/>
    <property type="project" value="UniProtKB-KW"/>
</dbReference>
<dbReference type="EMBL" id="UINC01116691">
    <property type="protein sequence ID" value="SVC88604.1"/>
    <property type="molecule type" value="Genomic_DNA"/>
</dbReference>
<organism evidence="6">
    <name type="scientific">marine metagenome</name>
    <dbReference type="NCBI Taxonomy" id="408172"/>
    <lineage>
        <taxon>unclassified sequences</taxon>
        <taxon>metagenomes</taxon>
        <taxon>ecological metagenomes</taxon>
    </lineage>
</organism>
<feature type="domain" description="Zinc finger ZPR1-type" evidence="5">
    <location>
        <begin position="7"/>
        <end position="168"/>
    </location>
</feature>
<comment type="similarity">
    <text evidence="1">Belongs to the ZPR1 family.</text>
</comment>
<evidence type="ECO:0000256" key="1">
    <source>
        <dbReference type="ARBA" id="ARBA00008354"/>
    </source>
</evidence>
<protein>
    <recommendedName>
        <fullName evidence="5">Zinc finger ZPR1-type domain-containing protein</fullName>
    </recommendedName>
</protein>
<dbReference type="InterPro" id="IPR042452">
    <property type="entry name" value="ZPR1_Znf1/2"/>
</dbReference>
<evidence type="ECO:0000256" key="3">
    <source>
        <dbReference type="ARBA" id="ARBA00022771"/>
    </source>
</evidence>
<dbReference type="InterPro" id="IPR004457">
    <property type="entry name" value="Znf_ZPR1"/>
</dbReference>
<keyword evidence="4" id="KW-0862">Zinc</keyword>
<gene>
    <name evidence="6" type="ORF">METZ01_LOCUS341458</name>
</gene>
<name>A0A382QSW8_9ZZZZ</name>
<dbReference type="Gene3D" id="2.20.25.420">
    <property type="entry name" value="ZPR1, zinc finger domain"/>
    <property type="match status" value="1"/>
</dbReference>
<evidence type="ECO:0000313" key="6">
    <source>
        <dbReference type="EMBL" id="SVC88604.1"/>
    </source>
</evidence>
<sequence>MESIVEQPCPVCSSDTGLTMISHTSEIPYFGEHTQLTILCDACGWKHTDFIPAEGAKPGVSTMLVDSSEHMTVRVVRSASCTVRLVGLDLEVEPGGSATGYISNIEGVFSRFEDAIKMLHRQAMSEEDSGDAVDECISLLNEISSIKSGDSSVELVLLDPMGHSQILHDDAVSRELSDEEIGVLSTRTSVPVFDADALH</sequence>
<dbReference type="InterPro" id="IPR040141">
    <property type="entry name" value="ZPR1"/>
</dbReference>
<reference evidence="6" key="1">
    <citation type="submission" date="2018-05" db="EMBL/GenBank/DDBJ databases">
        <authorList>
            <person name="Lanie J.A."/>
            <person name="Ng W.-L."/>
            <person name="Kazmierczak K.M."/>
            <person name="Andrzejewski T.M."/>
            <person name="Davidsen T.M."/>
            <person name="Wayne K.J."/>
            <person name="Tettelin H."/>
            <person name="Glass J.I."/>
            <person name="Rusch D."/>
            <person name="Podicherti R."/>
            <person name="Tsui H.-C.T."/>
            <person name="Winkler M.E."/>
        </authorList>
    </citation>
    <scope>NUCLEOTIDE SEQUENCE</scope>
</reference>
<evidence type="ECO:0000259" key="5">
    <source>
        <dbReference type="SMART" id="SM00709"/>
    </source>
</evidence>
<dbReference type="GO" id="GO:0005634">
    <property type="term" value="C:nucleus"/>
    <property type="evidence" value="ECO:0007669"/>
    <property type="project" value="TreeGrafter"/>
</dbReference>
<dbReference type="InterPro" id="IPR056180">
    <property type="entry name" value="ZPR1_jr_dom"/>
</dbReference>
<proteinExistence type="inferred from homology"/>